<evidence type="ECO:0000313" key="2">
    <source>
        <dbReference type="Proteomes" id="UP000198558"/>
    </source>
</evidence>
<organism evidence="1 2">
    <name type="scientific">Thomasclavelia cocleata</name>
    <dbReference type="NCBI Taxonomy" id="69824"/>
    <lineage>
        <taxon>Bacteria</taxon>
        <taxon>Bacillati</taxon>
        <taxon>Bacillota</taxon>
        <taxon>Erysipelotrichia</taxon>
        <taxon>Erysipelotrichales</taxon>
        <taxon>Coprobacillaceae</taxon>
        <taxon>Thomasclavelia</taxon>
    </lineage>
</organism>
<gene>
    <name evidence="1" type="ORF">SAMN04489758_1197</name>
</gene>
<protein>
    <submittedName>
        <fullName evidence="1">Uncharacterized protein YpmB</fullName>
    </submittedName>
</protein>
<keyword evidence="2" id="KW-1185">Reference proteome</keyword>
<accession>A0A1I0FFV4</accession>
<proteinExistence type="predicted"/>
<dbReference type="AlphaFoldDB" id="A0A1I0FFV4"/>
<name>A0A1I0FFV4_9FIRM</name>
<evidence type="ECO:0000313" key="1">
    <source>
        <dbReference type="EMBL" id="SET57069.1"/>
    </source>
</evidence>
<dbReference type="EMBL" id="FOIN01000019">
    <property type="protein sequence ID" value="SET57069.1"/>
    <property type="molecule type" value="Genomic_DNA"/>
</dbReference>
<reference evidence="2" key="1">
    <citation type="submission" date="2016-10" db="EMBL/GenBank/DDBJ databases">
        <authorList>
            <person name="Varghese N."/>
            <person name="Submissions S."/>
        </authorList>
    </citation>
    <scope>NUCLEOTIDE SEQUENCE [LARGE SCALE GENOMIC DNA]</scope>
    <source>
        <strain evidence="2">DSM 1551</strain>
    </source>
</reference>
<sequence length="151" mass="17969">MAFLVLVFIIVSFYMLWVHVPYSKHKNDLAKVQQKIIAENKYDSADYFNRYDGEKSYYIIHAKKEDKEQYAVFNDKHKFIKSYSGDIVDQQVCIDAFKEKYKKDPDVVEIGYENEIFVYSLLYRGNNSLIYAFYGIDNGEFIKAYRIDNSR</sequence>
<dbReference type="Proteomes" id="UP000198558">
    <property type="component" value="Unassembled WGS sequence"/>
</dbReference>